<organism evidence="2 3">
    <name type="scientific">Pleurodeles waltl</name>
    <name type="common">Iberian ribbed newt</name>
    <dbReference type="NCBI Taxonomy" id="8319"/>
    <lineage>
        <taxon>Eukaryota</taxon>
        <taxon>Metazoa</taxon>
        <taxon>Chordata</taxon>
        <taxon>Craniata</taxon>
        <taxon>Vertebrata</taxon>
        <taxon>Euteleostomi</taxon>
        <taxon>Amphibia</taxon>
        <taxon>Batrachia</taxon>
        <taxon>Caudata</taxon>
        <taxon>Salamandroidea</taxon>
        <taxon>Salamandridae</taxon>
        <taxon>Pleurodelinae</taxon>
        <taxon>Pleurodeles</taxon>
    </lineage>
</organism>
<gene>
    <name evidence="2" type="ORF">NDU88_004682</name>
</gene>
<keyword evidence="3" id="KW-1185">Reference proteome</keyword>
<feature type="compositionally biased region" description="Gly residues" evidence="1">
    <location>
        <begin position="1"/>
        <end position="11"/>
    </location>
</feature>
<evidence type="ECO:0000313" key="2">
    <source>
        <dbReference type="EMBL" id="KAJ1126274.1"/>
    </source>
</evidence>
<protein>
    <submittedName>
        <fullName evidence="2">Uncharacterized protein</fullName>
    </submittedName>
</protein>
<dbReference type="AlphaFoldDB" id="A0AAV7PHE5"/>
<accession>A0AAV7PHE5</accession>
<dbReference type="Proteomes" id="UP001066276">
    <property type="component" value="Chromosome 7"/>
</dbReference>
<proteinExistence type="predicted"/>
<name>A0AAV7PHE5_PLEWA</name>
<evidence type="ECO:0000256" key="1">
    <source>
        <dbReference type="SAM" id="MobiDB-lite"/>
    </source>
</evidence>
<sequence length="72" mass="7508">MGVAGATGGQGRACRHGEESRQNQCNEPAVAPPDPKMVGAMWGLVGPRRPLQVIWRGTRGTSPPSVLGLQSS</sequence>
<feature type="region of interest" description="Disordered" evidence="1">
    <location>
        <begin position="1"/>
        <end position="34"/>
    </location>
</feature>
<reference evidence="2" key="1">
    <citation type="journal article" date="2022" name="bioRxiv">
        <title>Sequencing and chromosome-scale assembly of the giantPleurodeles waltlgenome.</title>
        <authorList>
            <person name="Brown T."/>
            <person name="Elewa A."/>
            <person name="Iarovenko S."/>
            <person name="Subramanian E."/>
            <person name="Araus A.J."/>
            <person name="Petzold A."/>
            <person name="Susuki M."/>
            <person name="Suzuki K.-i.T."/>
            <person name="Hayashi T."/>
            <person name="Toyoda A."/>
            <person name="Oliveira C."/>
            <person name="Osipova E."/>
            <person name="Leigh N.D."/>
            <person name="Simon A."/>
            <person name="Yun M.H."/>
        </authorList>
    </citation>
    <scope>NUCLEOTIDE SEQUENCE</scope>
    <source>
        <strain evidence="2">20211129_DDA</strain>
        <tissue evidence="2">Liver</tissue>
    </source>
</reference>
<dbReference type="EMBL" id="JANPWB010000011">
    <property type="protein sequence ID" value="KAJ1126274.1"/>
    <property type="molecule type" value="Genomic_DNA"/>
</dbReference>
<comment type="caution">
    <text evidence="2">The sequence shown here is derived from an EMBL/GenBank/DDBJ whole genome shotgun (WGS) entry which is preliminary data.</text>
</comment>
<evidence type="ECO:0000313" key="3">
    <source>
        <dbReference type="Proteomes" id="UP001066276"/>
    </source>
</evidence>